<feature type="domain" description="Galactosyltransferase C-terminal" evidence="3">
    <location>
        <begin position="130"/>
        <end position="193"/>
    </location>
</feature>
<dbReference type="InterPro" id="IPR001173">
    <property type="entry name" value="Glyco_trans_2-like"/>
</dbReference>
<dbReference type="AlphaFoldDB" id="A0A2T1NB21"/>
<evidence type="ECO:0008006" key="6">
    <source>
        <dbReference type="Google" id="ProtNLM"/>
    </source>
</evidence>
<dbReference type="EMBL" id="PXOT01000024">
    <property type="protein sequence ID" value="PSG89332.1"/>
    <property type="molecule type" value="Genomic_DNA"/>
</dbReference>
<evidence type="ECO:0000259" key="2">
    <source>
        <dbReference type="Pfam" id="PF00535"/>
    </source>
</evidence>
<dbReference type="RefSeq" id="WP_106679511.1">
    <property type="nucleotide sequence ID" value="NZ_JACHWV010000003.1"/>
</dbReference>
<name>A0A2T1NB21_9FLAO</name>
<dbReference type="GO" id="GO:0016740">
    <property type="term" value="F:transferase activity"/>
    <property type="evidence" value="ECO:0007669"/>
    <property type="project" value="UniProtKB-KW"/>
</dbReference>
<keyword evidence="5" id="KW-1185">Reference proteome</keyword>
<evidence type="ECO:0000313" key="4">
    <source>
        <dbReference type="EMBL" id="PSG89332.1"/>
    </source>
</evidence>
<gene>
    <name evidence="4" type="ORF">C7H61_10290</name>
</gene>
<feature type="domain" description="Glycosyltransferase 2-like" evidence="2">
    <location>
        <begin position="4"/>
        <end position="117"/>
    </location>
</feature>
<dbReference type="SUPFAM" id="SSF53448">
    <property type="entry name" value="Nucleotide-diphospho-sugar transferases"/>
    <property type="match status" value="1"/>
</dbReference>
<evidence type="ECO:0000313" key="5">
    <source>
        <dbReference type="Proteomes" id="UP000238430"/>
    </source>
</evidence>
<dbReference type="Gene3D" id="3.90.550.10">
    <property type="entry name" value="Spore Coat Polysaccharide Biosynthesis Protein SpsA, Chain A"/>
    <property type="match status" value="1"/>
</dbReference>
<dbReference type="InterPro" id="IPR027791">
    <property type="entry name" value="Galactosyl_T_C"/>
</dbReference>
<dbReference type="OrthoDB" id="6717394at2"/>
<evidence type="ECO:0000259" key="3">
    <source>
        <dbReference type="Pfam" id="PF02709"/>
    </source>
</evidence>
<organism evidence="4 5">
    <name type="scientific">Mesoflavibacter zeaxanthinifaciens subsp. sabulilitoris</name>
    <dbReference type="NCBI Taxonomy" id="1520893"/>
    <lineage>
        <taxon>Bacteria</taxon>
        <taxon>Pseudomonadati</taxon>
        <taxon>Bacteroidota</taxon>
        <taxon>Flavobacteriia</taxon>
        <taxon>Flavobacteriales</taxon>
        <taxon>Flavobacteriaceae</taxon>
        <taxon>Mesoflavibacter</taxon>
    </lineage>
</organism>
<reference evidence="4 5" key="1">
    <citation type="submission" date="2018-03" db="EMBL/GenBank/DDBJ databases">
        <title>Mesoflavibacter sp. HG37 and Mesoflavibacter sp. HG96 sp.nov., two marine bacteria isolated from seawater of Western Pacific Ocean.</title>
        <authorList>
            <person name="Cheng H."/>
            <person name="Wu Y.-H."/>
            <person name="Guo L.-L."/>
            <person name="Xu X.-W."/>
        </authorList>
    </citation>
    <scope>NUCLEOTIDE SEQUENCE [LARGE SCALE GENOMIC DNA]</scope>
    <source>
        <strain evidence="4 5">KCTC 42117</strain>
    </source>
</reference>
<dbReference type="InterPro" id="IPR029044">
    <property type="entry name" value="Nucleotide-diphossugar_trans"/>
</dbReference>
<protein>
    <recommendedName>
        <fullName evidence="6">Glycosyltransferase</fullName>
    </recommendedName>
</protein>
<dbReference type="Pfam" id="PF02709">
    <property type="entry name" value="Glyco_transf_7C"/>
    <property type="match status" value="1"/>
</dbReference>
<keyword evidence="1" id="KW-0808">Transferase</keyword>
<sequence>MTTIVLTYRDRDIKIVKHSLDTLQHQNSKLFKVILVNYGSSASYTVLIQDLCEEYDFVNLIHCQTEGELWCKSRAINIALKQVDTSYVFIGDVDMLYHPDFVNQLDNFKQKGTATYFQVGFLSEAESKAVKAFDDYHINFRSNPEATGMTLMFTDDLKAINGFDEFYHGWGSEDTDVHVRLKANGVNVNYYDQEVLMLHQWHPKAYRSVTSNAPFHSSLEQINHAYLAFTKASKKTKVNLNFKYGDYNYGMYKALQTVDATYTLTNRLSDVKGFVNNVLLQTTNQTLKVTVSLDVNYKSFKEQLKGCLGKKTIPFLSMQVVNDLLLETFITSLRDCAYSYSFNQQAAIIVFTIRL</sequence>
<dbReference type="Proteomes" id="UP000238430">
    <property type="component" value="Unassembled WGS sequence"/>
</dbReference>
<comment type="caution">
    <text evidence="4">The sequence shown here is derived from an EMBL/GenBank/DDBJ whole genome shotgun (WGS) entry which is preliminary data.</text>
</comment>
<proteinExistence type="predicted"/>
<dbReference type="Pfam" id="PF00535">
    <property type="entry name" value="Glycos_transf_2"/>
    <property type="match status" value="1"/>
</dbReference>
<accession>A0A2T1NB21</accession>
<evidence type="ECO:0000256" key="1">
    <source>
        <dbReference type="ARBA" id="ARBA00022679"/>
    </source>
</evidence>